<dbReference type="SUPFAM" id="SSF48230">
    <property type="entry name" value="Chondroitin AC/alginate lyase"/>
    <property type="match status" value="1"/>
</dbReference>
<dbReference type="InterPro" id="IPR013320">
    <property type="entry name" value="ConA-like_dom_sf"/>
</dbReference>
<name>A0ABY7VQT7_9BACT</name>
<feature type="chain" id="PRO_5045229568" evidence="1">
    <location>
        <begin position="22"/>
        <end position="1570"/>
    </location>
</feature>
<evidence type="ECO:0000259" key="2">
    <source>
        <dbReference type="PROSITE" id="PS51820"/>
    </source>
</evidence>
<evidence type="ECO:0000313" key="4">
    <source>
        <dbReference type="Proteomes" id="UP001214250"/>
    </source>
</evidence>
<dbReference type="Gene3D" id="2.60.120.200">
    <property type="match status" value="1"/>
</dbReference>
<accession>A0ABY7VQT7</accession>
<proteinExistence type="predicted"/>
<keyword evidence="4" id="KW-1185">Reference proteome</keyword>
<dbReference type="Proteomes" id="UP001214250">
    <property type="component" value="Chromosome 1"/>
</dbReference>
<gene>
    <name evidence="3" type="ORF">PQO03_05875</name>
</gene>
<organism evidence="3 4">
    <name type="scientific">Lentisphaera profundi</name>
    <dbReference type="NCBI Taxonomy" id="1658616"/>
    <lineage>
        <taxon>Bacteria</taxon>
        <taxon>Pseudomonadati</taxon>
        <taxon>Lentisphaerota</taxon>
        <taxon>Lentisphaeria</taxon>
        <taxon>Lentisphaerales</taxon>
        <taxon>Lentisphaeraceae</taxon>
        <taxon>Lentisphaera</taxon>
    </lineage>
</organism>
<dbReference type="EMBL" id="CP117811">
    <property type="protein sequence ID" value="WDE95247.1"/>
    <property type="molecule type" value="Genomic_DNA"/>
</dbReference>
<reference evidence="3 4" key="1">
    <citation type="submission" date="2023-02" db="EMBL/GenBank/DDBJ databases">
        <title>Genome sequence of Lentisphaera profundi SAORIC-696.</title>
        <authorList>
            <person name="Kim e."/>
            <person name="Cho J.-C."/>
            <person name="Choi A."/>
            <person name="Kang I."/>
        </authorList>
    </citation>
    <scope>NUCLEOTIDE SEQUENCE [LARGE SCALE GENOMIC DNA]</scope>
    <source>
        <strain evidence="3 4">SAORIC-696</strain>
    </source>
</reference>
<dbReference type="Gene3D" id="2.60.120.380">
    <property type="match status" value="1"/>
</dbReference>
<dbReference type="RefSeq" id="WP_274148631.1">
    <property type="nucleotide sequence ID" value="NZ_CP117811.1"/>
</dbReference>
<dbReference type="InterPro" id="IPR008929">
    <property type="entry name" value="Chondroitin_lyas"/>
</dbReference>
<evidence type="ECO:0000256" key="1">
    <source>
        <dbReference type="SAM" id="SignalP"/>
    </source>
</evidence>
<dbReference type="SUPFAM" id="SSF49899">
    <property type="entry name" value="Concanavalin A-like lectins/glucanases"/>
    <property type="match status" value="1"/>
</dbReference>
<evidence type="ECO:0000313" key="3">
    <source>
        <dbReference type="EMBL" id="WDE95247.1"/>
    </source>
</evidence>
<dbReference type="PROSITE" id="PS51820">
    <property type="entry name" value="PA14"/>
    <property type="match status" value="1"/>
</dbReference>
<dbReference type="InterPro" id="IPR026876">
    <property type="entry name" value="Fn3_assoc_repeat"/>
</dbReference>
<dbReference type="Pfam" id="PF13385">
    <property type="entry name" value="Laminin_G_3"/>
    <property type="match status" value="1"/>
</dbReference>
<dbReference type="Pfam" id="PF13287">
    <property type="entry name" value="Fn3_assoc"/>
    <property type="match status" value="1"/>
</dbReference>
<dbReference type="InterPro" id="IPR037524">
    <property type="entry name" value="PA14/GLEYA"/>
</dbReference>
<dbReference type="Gene3D" id="1.50.10.100">
    <property type="entry name" value="Chondroitin AC/alginate lyase"/>
    <property type="match status" value="1"/>
</dbReference>
<feature type="signal peptide" evidence="1">
    <location>
        <begin position="1"/>
        <end position="21"/>
    </location>
</feature>
<feature type="domain" description="PA14" evidence="2">
    <location>
        <begin position="1202"/>
        <end position="1359"/>
    </location>
</feature>
<dbReference type="Gene3D" id="2.70.98.70">
    <property type="match status" value="1"/>
</dbReference>
<sequence length="1570" mass="176741">MNSVRKIIFAALCFASSASQAEDLSKVYKGEEKFHKGSYGAPGDYILNGELIKDLPPPLKVPLDYKAPGFDTSKLTPPPAVGIHPRIIIGPDDIERFKKVYTSGKDAPRIFRVQMEDMRREAKNWKVPQNFDYRSSPWGGDSKIAGWALYALITEDNELGRRAAKATVDHALYMEGRLDILNKMKEVEAIKDVGYDFLRTGIKFGLVDYHTAYHQGGLKRVNELMKKHGAAVVKKDISGSYLSLAFEYDYAYPFMTEKERTIVRRTISKSTYGKYTTGMQIPGHMYINNHMSGAANQIYLALAIEGEKGYDPRVAKMAEWSLKNKLSYDLSSDGITYENNKGFIPMLPILAIAKRQGPDHPENLLKHSHLLSRANSNIAHARKLYYRYFGGSRRRPDNTPLDKIITGQDQPRYWRASGGSGTGGHLEFWSVLKHFYHEDPKVDFVWNCKLPGALEYYEGTEKENWGGKIHYMYFDMKALNLLTATKMTDYNKQDNLKQFDAVQKHWFDKERGIMSARNDWSANSMLVHLENRIDQFYMGHESPQHGDFQLWADGISWVPNGGGYLDTSFRNMVTVDGLASIFAPVSGDTMTAVGTEQTATTVSEMTTAYQWRKSWNGLRYLDHPGLTTAPYQMKGYAKAAYQINRFSEFAYLPAIKEHYDGFAHLDYGPWHGETRGPEYYVKWNDPMDHVFRTLHFARGDKPYMLIMDDLRKSDNKDHQFDWRMLVTGDAVLYKVTTAVGNRHTDMNTEGKIGTDMIFTMKDDSYNRQYSGAYYVGLQPKPKKGDPMLLVRVLWRNTNFPFPVPNVQRTGLFNMVSVPAFGKSPEYRIMIFPHHFGDKLPSTEWSDDRTRLTVKVGSNIDVYDLDQTDKERTVFSMSRNGKKVTDSGAKPAQPELAERAKFTVDQNRPEWRAPRVISGPTEVLFTAGKLGSEIRYTLDGSVPGLSSSLVNGPITIDKSCVLKARTYRADWRFGKDNWSDTVSFTYELQKPQKAIAIEGKTPGLKVQGFEIKTTEFDEKGFFQGGKNSLPKLGLYKPLVTKAFADLTIPVMDGKLDGKHMMKAFYAFEGYLEVPETGAYSFELTSNGPIDFKVGGQQIILVDKQFGLSYKPRYGEVVLQKGWHTLHITVCDPVFWKGDAEEQYGISLKALAPSGADYETIAPERFMRNKDGLKLENVAEKVSTLIPASKGIKVVPGLIERRYDRLDILLADYKTVPNFRDQAGFVPTSGFKPAYFDVEGAKPYLSRSVDLMERNDSPRKLVEYSGYLRISRDGLYTFSMPESRSDSALLIIDNQVVVRRQVDAPKTDGVIGLEAGLHPFKLQVAIGQALVSVKHEKDAGFQFLSSAAFARDAAYQAPKSKAVSSNDIPGLLGHLSCEKLVGESTPITNGNGAVALVEGATIIPDGVKGNALALYGDVATMMIRGLKQREDAFTVSMWIKFRDRTEDLTVFGQAYGPISFQVRGTRASHIKAEWGRGIGHSSWTAPQEMTVPGKWFHVAATYGKETAVYFNGKKVSSAQALHWKKRIGNGYFADHGAILAGKKPTAFDEYRMYDRALTAEEIKSIYDFDLKK</sequence>
<keyword evidence="1" id="KW-0732">Signal</keyword>
<protein>
    <submittedName>
        <fullName evidence="3">FN3 associated domain-containing protein</fullName>
    </submittedName>
</protein>